<keyword evidence="3" id="KW-0175">Coiled coil</keyword>
<dbReference type="GO" id="GO:0006334">
    <property type="term" value="P:nucleosome assembly"/>
    <property type="evidence" value="ECO:0007669"/>
    <property type="project" value="InterPro"/>
</dbReference>
<dbReference type="AlphaFoldDB" id="A0AAE8SRH9"/>
<protein>
    <submittedName>
        <fullName evidence="5">Related to phosphatase 2a inhibitor</fullName>
    </submittedName>
</protein>
<dbReference type="SUPFAM" id="SSF143113">
    <property type="entry name" value="NAP-like"/>
    <property type="match status" value="1"/>
</dbReference>
<dbReference type="Gene3D" id="3.30.1120.90">
    <property type="entry name" value="Nucleosome assembly protein"/>
    <property type="match status" value="1"/>
</dbReference>
<feature type="coiled-coil region" evidence="3">
    <location>
        <begin position="7"/>
        <end position="34"/>
    </location>
</feature>
<feature type="compositionally biased region" description="Acidic residues" evidence="4">
    <location>
        <begin position="236"/>
        <end position="253"/>
    </location>
</feature>
<feature type="region of interest" description="Disordered" evidence="4">
    <location>
        <begin position="293"/>
        <end position="323"/>
    </location>
</feature>
<evidence type="ECO:0000256" key="1">
    <source>
        <dbReference type="ARBA" id="ARBA00009947"/>
    </source>
</evidence>
<feature type="compositionally biased region" description="Acidic residues" evidence="4">
    <location>
        <begin position="293"/>
        <end position="313"/>
    </location>
</feature>
<reference evidence="5" key="1">
    <citation type="submission" date="2018-03" db="EMBL/GenBank/DDBJ databases">
        <authorList>
            <person name="Guldener U."/>
        </authorList>
    </citation>
    <scope>NUCLEOTIDE SEQUENCE</scope>
</reference>
<evidence type="ECO:0000256" key="2">
    <source>
        <dbReference type="RuleBase" id="RU003876"/>
    </source>
</evidence>
<evidence type="ECO:0000313" key="5">
    <source>
        <dbReference type="EMBL" id="SPN97213.1"/>
    </source>
</evidence>
<comment type="similarity">
    <text evidence="1 2">Belongs to the nucleosome assembly protein (NAP) family.</text>
</comment>
<accession>A0AAE8SRH9</accession>
<comment type="caution">
    <text evidence="5">The sequence shown here is derived from an EMBL/GenBank/DDBJ whole genome shotgun (WGS) entry which is preliminary data.</text>
</comment>
<sequence>MSEIPESSVTYEQLADLEREFDDVEAEIIRQQVKLSQPLYEKRAVLVAKIPNFWPLVLEQAPPEVDEYIQPSDSAILLASLKSVSVEHFEIDAGGDPRSISIKWEFAENEYFEDTVLEKKFWYRHDKSLSWSGLVSEPVEVKWKEGKDLTEGMLSLVKKVWDEEQAGIKAGKEVKGWTETRNALREKIDATGMGGVSFFAWFGFIGRRVSAEESVDADKRERERRRLRSEGKEVAKEEEEEEEGEEETEEDIQEELEIFPGGDDLAVAVSEDLWPAAIKHFTLALEQENMSDFDFESDDEVQDVDIDEVEEDTSAPPKKKAKV</sequence>
<dbReference type="Pfam" id="PF00956">
    <property type="entry name" value="NAP"/>
    <property type="match status" value="1"/>
</dbReference>
<dbReference type="GO" id="GO:0005634">
    <property type="term" value="C:nucleus"/>
    <property type="evidence" value="ECO:0007669"/>
    <property type="project" value="InterPro"/>
</dbReference>
<keyword evidence="6" id="KW-1185">Reference proteome</keyword>
<dbReference type="PANTHER" id="PTHR11875">
    <property type="entry name" value="TESTIS-SPECIFIC Y-ENCODED PROTEIN"/>
    <property type="match status" value="1"/>
</dbReference>
<proteinExistence type="inferred from homology"/>
<evidence type="ECO:0000256" key="3">
    <source>
        <dbReference type="SAM" id="Coils"/>
    </source>
</evidence>
<dbReference type="InterPro" id="IPR002164">
    <property type="entry name" value="NAP_family"/>
</dbReference>
<dbReference type="EMBL" id="ONZQ02000001">
    <property type="protein sequence ID" value="SPN97213.1"/>
    <property type="molecule type" value="Genomic_DNA"/>
</dbReference>
<evidence type="ECO:0000256" key="4">
    <source>
        <dbReference type="SAM" id="MobiDB-lite"/>
    </source>
</evidence>
<evidence type="ECO:0000313" key="6">
    <source>
        <dbReference type="Proteomes" id="UP001187682"/>
    </source>
</evidence>
<organism evidence="5 6">
    <name type="scientific">Cephalotrichum gorgonifer</name>
    <dbReference type="NCBI Taxonomy" id="2041049"/>
    <lineage>
        <taxon>Eukaryota</taxon>
        <taxon>Fungi</taxon>
        <taxon>Dikarya</taxon>
        <taxon>Ascomycota</taxon>
        <taxon>Pezizomycotina</taxon>
        <taxon>Sordariomycetes</taxon>
        <taxon>Hypocreomycetidae</taxon>
        <taxon>Microascales</taxon>
        <taxon>Microascaceae</taxon>
        <taxon>Cephalotrichum</taxon>
    </lineage>
</organism>
<name>A0AAE8SRH9_9PEZI</name>
<dbReference type="InterPro" id="IPR037231">
    <property type="entry name" value="NAP-like_sf"/>
</dbReference>
<feature type="region of interest" description="Disordered" evidence="4">
    <location>
        <begin position="215"/>
        <end position="253"/>
    </location>
</feature>
<gene>
    <name evidence="5" type="ORF">DNG_00727</name>
</gene>
<dbReference type="Proteomes" id="UP001187682">
    <property type="component" value="Unassembled WGS sequence"/>
</dbReference>